<comment type="caution">
    <text evidence="15">The sequence shown here is derived from an EMBL/GenBank/DDBJ whole genome shotgun (WGS) entry which is preliminary data.</text>
</comment>
<dbReference type="PRINTS" id="PR00344">
    <property type="entry name" value="BCTRLSENSOR"/>
</dbReference>
<dbReference type="InterPro" id="IPR005467">
    <property type="entry name" value="His_kinase_dom"/>
</dbReference>
<feature type="transmembrane region" description="Helical" evidence="12">
    <location>
        <begin position="220"/>
        <end position="240"/>
    </location>
</feature>
<sequence length="523" mass="55813">MTTTPTTTGTTMTAELPAVPAGSAPAPAPAPAPDENTEPRPPRRRWWGSLRARILLALVGLSAFTLAAAGTTLYGIERDRVEERMDDSLTRTVAEVRAIAENDVDPTTGQPFANAEDLLYFALQRYVPSDTEAAFSIGAEGVLQYSELNGIRPDTDAELVAALAGAADRTAVTIARERTSTADYRYVVLPVQVGDGAPAAFVVVFDRGAELAALVPTFRLYAGIAAVALAGIAVTGWLIVERILTPIRLLRRTAHELGSGDLERRIPVSGDDDLADLTVTINAMLARLEGAFTAQRQLLDDVGHELRTPLTVVRGHLELMDPADVADTTATRDLALDELDRMYRLIDDLMTIARAGRPDFVQPRACDVAGLTDDVLSKASSLGERRWRLDALAEGEALLDPQRVTQALLQLAANAVRYSAPDSRIGIGSAWNGSDLELWVRDEGVGIPPHEQELVFERFARGSTATVDSTGLGLSIVASIARAHRGDVRLVSAPGRGTTVTIVLPDVQGGTMEIPVVRAGAAP</sequence>
<organism evidence="15 16">
    <name type="scientific">Serinibacter arcticus</name>
    <dbReference type="NCBI Taxonomy" id="1655435"/>
    <lineage>
        <taxon>Bacteria</taxon>
        <taxon>Bacillati</taxon>
        <taxon>Actinomycetota</taxon>
        <taxon>Actinomycetes</taxon>
        <taxon>Micrococcales</taxon>
        <taxon>Beutenbergiaceae</taxon>
        <taxon>Serinibacter</taxon>
    </lineage>
</organism>
<dbReference type="InterPro" id="IPR036890">
    <property type="entry name" value="HATPase_C_sf"/>
</dbReference>
<evidence type="ECO:0000256" key="1">
    <source>
        <dbReference type="ARBA" id="ARBA00000085"/>
    </source>
</evidence>
<dbReference type="InterPro" id="IPR004358">
    <property type="entry name" value="Sig_transdc_His_kin-like_C"/>
</dbReference>
<dbReference type="EC" id="2.7.13.3" evidence="3"/>
<dbReference type="PROSITE" id="PS50885">
    <property type="entry name" value="HAMP"/>
    <property type="match status" value="1"/>
</dbReference>
<feature type="region of interest" description="Disordered" evidence="11">
    <location>
        <begin position="1"/>
        <end position="44"/>
    </location>
</feature>
<keyword evidence="16" id="KW-1185">Reference proteome</keyword>
<dbReference type="SUPFAM" id="SSF158472">
    <property type="entry name" value="HAMP domain-like"/>
    <property type="match status" value="1"/>
</dbReference>
<dbReference type="InterPro" id="IPR003661">
    <property type="entry name" value="HisK_dim/P_dom"/>
</dbReference>
<evidence type="ECO:0000256" key="5">
    <source>
        <dbReference type="ARBA" id="ARBA00022679"/>
    </source>
</evidence>
<dbReference type="InterPro" id="IPR050428">
    <property type="entry name" value="TCS_sensor_his_kinase"/>
</dbReference>
<dbReference type="InterPro" id="IPR003594">
    <property type="entry name" value="HATPase_dom"/>
</dbReference>
<keyword evidence="5" id="KW-0808">Transferase</keyword>
<dbReference type="PANTHER" id="PTHR45436">
    <property type="entry name" value="SENSOR HISTIDINE KINASE YKOH"/>
    <property type="match status" value="1"/>
</dbReference>
<proteinExistence type="predicted"/>
<protein>
    <recommendedName>
        <fullName evidence="3">histidine kinase</fullName>
        <ecNumber evidence="3">2.7.13.3</ecNumber>
    </recommendedName>
</protein>
<keyword evidence="9" id="KW-0902">Two-component regulatory system</keyword>
<dbReference type="Gene3D" id="6.10.340.10">
    <property type="match status" value="1"/>
</dbReference>
<feature type="compositionally biased region" description="Low complexity" evidence="11">
    <location>
        <begin position="1"/>
        <end position="25"/>
    </location>
</feature>
<dbReference type="InterPro" id="IPR003660">
    <property type="entry name" value="HAMP_dom"/>
</dbReference>
<keyword evidence="4" id="KW-0597">Phosphoprotein</keyword>
<evidence type="ECO:0000256" key="10">
    <source>
        <dbReference type="ARBA" id="ARBA00023136"/>
    </source>
</evidence>
<feature type="domain" description="HAMP" evidence="14">
    <location>
        <begin position="241"/>
        <end position="293"/>
    </location>
</feature>
<comment type="catalytic activity">
    <reaction evidence="1">
        <text>ATP + protein L-histidine = ADP + protein N-phospho-L-histidine.</text>
        <dbReference type="EC" id="2.7.13.3"/>
    </reaction>
</comment>
<dbReference type="CDD" id="cd00082">
    <property type="entry name" value="HisKA"/>
    <property type="match status" value="1"/>
</dbReference>
<evidence type="ECO:0000259" key="13">
    <source>
        <dbReference type="PROSITE" id="PS50109"/>
    </source>
</evidence>
<evidence type="ECO:0000256" key="3">
    <source>
        <dbReference type="ARBA" id="ARBA00012438"/>
    </source>
</evidence>
<dbReference type="Pfam" id="PF00512">
    <property type="entry name" value="HisKA"/>
    <property type="match status" value="1"/>
</dbReference>
<evidence type="ECO:0000256" key="12">
    <source>
        <dbReference type="SAM" id="Phobius"/>
    </source>
</evidence>
<dbReference type="SUPFAM" id="SSF55874">
    <property type="entry name" value="ATPase domain of HSP90 chaperone/DNA topoisomerase II/histidine kinase"/>
    <property type="match status" value="1"/>
</dbReference>
<dbReference type="PROSITE" id="PS50109">
    <property type="entry name" value="HIS_KIN"/>
    <property type="match status" value="1"/>
</dbReference>
<evidence type="ECO:0000256" key="2">
    <source>
        <dbReference type="ARBA" id="ARBA00004236"/>
    </source>
</evidence>
<evidence type="ECO:0000256" key="9">
    <source>
        <dbReference type="ARBA" id="ARBA00023012"/>
    </source>
</evidence>
<dbReference type="SMART" id="SM00388">
    <property type="entry name" value="HisKA"/>
    <property type="match status" value="1"/>
</dbReference>
<gene>
    <name evidence="15" type="ORF">SERN_0550</name>
</gene>
<dbReference type="SMART" id="SM00304">
    <property type="entry name" value="HAMP"/>
    <property type="match status" value="1"/>
</dbReference>
<evidence type="ECO:0000256" key="11">
    <source>
        <dbReference type="SAM" id="MobiDB-lite"/>
    </source>
</evidence>
<dbReference type="EMBL" id="RHPJ01000001">
    <property type="protein sequence ID" value="TGO06358.1"/>
    <property type="molecule type" value="Genomic_DNA"/>
</dbReference>
<name>A0A4Z1E664_9MICO</name>
<evidence type="ECO:0000259" key="14">
    <source>
        <dbReference type="PROSITE" id="PS50885"/>
    </source>
</evidence>
<evidence type="ECO:0000256" key="7">
    <source>
        <dbReference type="ARBA" id="ARBA00022777"/>
    </source>
</evidence>
<dbReference type="SMART" id="SM00387">
    <property type="entry name" value="HATPase_c"/>
    <property type="match status" value="1"/>
</dbReference>
<dbReference type="Pfam" id="PF02518">
    <property type="entry name" value="HATPase_c"/>
    <property type="match status" value="1"/>
</dbReference>
<keyword evidence="7 15" id="KW-0418">Kinase</keyword>
<dbReference type="CDD" id="cd06225">
    <property type="entry name" value="HAMP"/>
    <property type="match status" value="1"/>
</dbReference>
<dbReference type="AlphaFoldDB" id="A0A4Z1E664"/>
<comment type="subcellular location">
    <subcellularLocation>
        <location evidence="2">Cell membrane</location>
    </subcellularLocation>
</comment>
<dbReference type="CDD" id="cd00075">
    <property type="entry name" value="HATPase"/>
    <property type="match status" value="1"/>
</dbReference>
<evidence type="ECO:0000256" key="4">
    <source>
        <dbReference type="ARBA" id="ARBA00022553"/>
    </source>
</evidence>
<keyword evidence="6 12" id="KW-0812">Transmembrane</keyword>
<dbReference type="PANTHER" id="PTHR45436:SF5">
    <property type="entry name" value="SENSOR HISTIDINE KINASE TRCS"/>
    <property type="match status" value="1"/>
</dbReference>
<dbReference type="InterPro" id="IPR036097">
    <property type="entry name" value="HisK_dim/P_sf"/>
</dbReference>
<feature type="domain" description="Histidine kinase" evidence="13">
    <location>
        <begin position="301"/>
        <end position="508"/>
    </location>
</feature>
<evidence type="ECO:0000256" key="6">
    <source>
        <dbReference type="ARBA" id="ARBA00022692"/>
    </source>
</evidence>
<feature type="transmembrane region" description="Helical" evidence="12">
    <location>
        <begin position="54"/>
        <end position="76"/>
    </location>
</feature>
<keyword evidence="10 12" id="KW-0472">Membrane</keyword>
<evidence type="ECO:0000313" key="15">
    <source>
        <dbReference type="EMBL" id="TGO06358.1"/>
    </source>
</evidence>
<evidence type="ECO:0000256" key="8">
    <source>
        <dbReference type="ARBA" id="ARBA00022989"/>
    </source>
</evidence>
<dbReference type="Pfam" id="PF00672">
    <property type="entry name" value="HAMP"/>
    <property type="match status" value="1"/>
</dbReference>
<dbReference type="Gene3D" id="3.30.565.10">
    <property type="entry name" value="Histidine kinase-like ATPase, C-terminal domain"/>
    <property type="match status" value="1"/>
</dbReference>
<dbReference type="GO" id="GO:0005886">
    <property type="term" value="C:plasma membrane"/>
    <property type="evidence" value="ECO:0007669"/>
    <property type="project" value="UniProtKB-SubCell"/>
</dbReference>
<dbReference type="Gene3D" id="1.10.287.130">
    <property type="match status" value="1"/>
</dbReference>
<evidence type="ECO:0000313" key="16">
    <source>
        <dbReference type="Proteomes" id="UP000297318"/>
    </source>
</evidence>
<dbReference type="GO" id="GO:0000155">
    <property type="term" value="F:phosphorelay sensor kinase activity"/>
    <property type="evidence" value="ECO:0007669"/>
    <property type="project" value="InterPro"/>
</dbReference>
<dbReference type="Proteomes" id="UP000297318">
    <property type="component" value="Unassembled WGS sequence"/>
</dbReference>
<reference evidence="15 16" key="1">
    <citation type="submission" date="2018-11" db="EMBL/GenBank/DDBJ databases">
        <title>Complete genome sequencing of the Actinobacteria Serinibacter sp. K3-2.</title>
        <authorList>
            <person name="Rakitin A.L."/>
            <person name="Beletsky A.V."/>
            <person name="Mardanov A.V."/>
            <person name="Ravin N.V."/>
            <person name="Gromova A.S."/>
            <person name="Filippova S.N."/>
            <person name="Gal'Chenko V.F."/>
        </authorList>
    </citation>
    <scope>NUCLEOTIDE SEQUENCE [LARGE SCALE GENOMIC DNA]</scope>
    <source>
        <strain evidence="15 16">K3-2</strain>
    </source>
</reference>
<accession>A0A4Z1E664</accession>
<dbReference type="SUPFAM" id="SSF47384">
    <property type="entry name" value="Homodimeric domain of signal transducing histidine kinase"/>
    <property type="match status" value="1"/>
</dbReference>
<keyword evidence="8 12" id="KW-1133">Transmembrane helix</keyword>